<accession>A0A9N7YML9</accession>
<sequence>MEMIELHFQDLFSRRVCINGKNRSWSRTSEVTSGVRWSVAPSDRVEKHSARGNEQSPLNSSKVKFTSSGLESSSLWNLFVSTSNKLTGALTASWPLPAEIKPSASGS</sequence>
<keyword evidence="3" id="KW-1185">Reference proteome</keyword>
<proteinExistence type="predicted"/>
<evidence type="ECO:0000256" key="1">
    <source>
        <dbReference type="SAM" id="MobiDB-lite"/>
    </source>
</evidence>
<dbReference type="Proteomes" id="UP001153269">
    <property type="component" value="Unassembled WGS sequence"/>
</dbReference>
<evidence type="ECO:0000313" key="2">
    <source>
        <dbReference type="EMBL" id="CAB1429694.1"/>
    </source>
</evidence>
<gene>
    <name evidence="2" type="ORF">PLEPLA_LOCUS17674</name>
</gene>
<name>A0A9N7YML9_PLEPL</name>
<dbReference type="EMBL" id="CADEAL010001162">
    <property type="protein sequence ID" value="CAB1429694.1"/>
    <property type="molecule type" value="Genomic_DNA"/>
</dbReference>
<dbReference type="AlphaFoldDB" id="A0A9N7YML9"/>
<feature type="region of interest" description="Disordered" evidence="1">
    <location>
        <begin position="42"/>
        <end position="67"/>
    </location>
</feature>
<feature type="compositionally biased region" description="Polar residues" evidence="1">
    <location>
        <begin position="52"/>
        <end position="67"/>
    </location>
</feature>
<comment type="caution">
    <text evidence="2">The sequence shown here is derived from an EMBL/GenBank/DDBJ whole genome shotgun (WGS) entry which is preliminary data.</text>
</comment>
<organism evidence="2 3">
    <name type="scientific">Pleuronectes platessa</name>
    <name type="common">European plaice</name>
    <dbReference type="NCBI Taxonomy" id="8262"/>
    <lineage>
        <taxon>Eukaryota</taxon>
        <taxon>Metazoa</taxon>
        <taxon>Chordata</taxon>
        <taxon>Craniata</taxon>
        <taxon>Vertebrata</taxon>
        <taxon>Euteleostomi</taxon>
        <taxon>Actinopterygii</taxon>
        <taxon>Neopterygii</taxon>
        <taxon>Teleostei</taxon>
        <taxon>Neoteleostei</taxon>
        <taxon>Acanthomorphata</taxon>
        <taxon>Carangaria</taxon>
        <taxon>Pleuronectiformes</taxon>
        <taxon>Pleuronectoidei</taxon>
        <taxon>Pleuronectidae</taxon>
        <taxon>Pleuronectes</taxon>
    </lineage>
</organism>
<protein>
    <submittedName>
        <fullName evidence="2">Uncharacterized protein</fullName>
    </submittedName>
</protein>
<evidence type="ECO:0000313" key="3">
    <source>
        <dbReference type="Proteomes" id="UP001153269"/>
    </source>
</evidence>
<reference evidence="2" key="1">
    <citation type="submission" date="2020-03" db="EMBL/GenBank/DDBJ databases">
        <authorList>
            <person name="Weist P."/>
        </authorList>
    </citation>
    <scope>NUCLEOTIDE SEQUENCE</scope>
</reference>